<dbReference type="SUPFAM" id="SSF48726">
    <property type="entry name" value="Immunoglobulin"/>
    <property type="match status" value="2"/>
</dbReference>
<comment type="caution">
    <text evidence="6">The sequence shown here is derived from an EMBL/GenBank/DDBJ whole genome shotgun (WGS) entry which is preliminary data.</text>
</comment>
<evidence type="ECO:0000313" key="6">
    <source>
        <dbReference type="EMBL" id="KAI1886801.1"/>
    </source>
</evidence>
<feature type="transmembrane region" description="Helical" evidence="3">
    <location>
        <begin position="358"/>
        <end position="382"/>
    </location>
</feature>
<dbReference type="OrthoDB" id="8917711at2759"/>
<dbReference type="InterPro" id="IPR036179">
    <property type="entry name" value="Ig-like_dom_sf"/>
</dbReference>
<dbReference type="Proteomes" id="UP000829720">
    <property type="component" value="Unassembled WGS sequence"/>
</dbReference>
<feature type="domain" description="Ig-like" evidence="5">
    <location>
        <begin position="133"/>
        <end position="236"/>
    </location>
</feature>
<dbReference type="PANTHER" id="PTHR11738:SF186">
    <property type="entry name" value="OSTEOCLAST-ASSOCIATED IMMUNOGLOBULIN-LIKE RECEPTOR"/>
    <property type="match status" value="1"/>
</dbReference>
<sequence>MAIFQHPCLFRELVLLVSCMLLLCVCDPDILAFTPPTPSLTLESFGEAAVVLLCQTSGGHAGVLFKLYRLRDQVDMLDFEQERQEARFSVTNEAGASEELYCCMYHDSQGRYSGFSRYLKLSWTAPVTPPPQPVLSVEPSSGRVFRGQSLSFHCSAPPSQSPGPQAFLLLRQGPGREGSLVSPMSVVSQYITRPGSEVSFSLGPVQGEEGGSYTCLYQVTLPTNGHTNSTTSKPVHVTVLELLPAPTLSLVVPDPVDEGVVLRCTGSQSYPGAHFILLQQGSTLPVTSRFAPAARHSVRFTLPDLQEHPEPYQCQYTITLGQDIATSERSNELTVPKLTVSPPPPHSPPTPSSGSPDWPLIAGCVSAVFLFLLVLAVLGVGVHRRVKILAERRKRRLKPEAHQLWFSDLSLRHINIGSQEWGSSPTARLRTSSWSAPQGPLSTFENTAAR</sequence>
<keyword evidence="4" id="KW-0732">Signal</keyword>
<proteinExistence type="predicted"/>
<dbReference type="SMART" id="SM00409">
    <property type="entry name" value="IG"/>
    <property type="match status" value="1"/>
</dbReference>
<dbReference type="EMBL" id="JAERUA010000019">
    <property type="protein sequence ID" value="KAI1886801.1"/>
    <property type="molecule type" value="Genomic_DNA"/>
</dbReference>
<accession>A0A8T3CS63</accession>
<feature type="region of interest" description="Disordered" evidence="2">
    <location>
        <begin position="331"/>
        <end position="355"/>
    </location>
</feature>
<dbReference type="InterPro" id="IPR003599">
    <property type="entry name" value="Ig_sub"/>
</dbReference>
<dbReference type="InterPro" id="IPR050412">
    <property type="entry name" value="Ig-like_Receptors_ImmuneReg"/>
</dbReference>
<dbReference type="PANTHER" id="PTHR11738">
    <property type="entry name" value="MHC CLASS I NK CELL RECEPTOR"/>
    <property type="match status" value="1"/>
</dbReference>
<dbReference type="Gene3D" id="2.60.40.10">
    <property type="entry name" value="Immunoglobulins"/>
    <property type="match status" value="2"/>
</dbReference>
<keyword evidence="3" id="KW-0812">Transmembrane</keyword>
<evidence type="ECO:0000256" key="3">
    <source>
        <dbReference type="SAM" id="Phobius"/>
    </source>
</evidence>
<dbReference type="AlphaFoldDB" id="A0A8T3CS63"/>
<keyword evidence="3" id="KW-1133">Transmembrane helix</keyword>
<evidence type="ECO:0000256" key="4">
    <source>
        <dbReference type="SAM" id="SignalP"/>
    </source>
</evidence>
<feature type="region of interest" description="Disordered" evidence="2">
    <location>
        <begin position="421"/>
        <end position="450"/>
    </location>
</feature>
<feature type="signal peptide" evidence="4">
    <location>
        <begin position="1"/>
        <end position="32"/>
    </location>
</feature>
<dbReference type="GO" id="GO:0002764">
    <property type="term" value="P:immune response-regulating signaling pathway"/>
    <property type="evidence" value="ECO:0007669"/>
    <property type="project" value="TreeGrafter"/>
</dbReference>
<name>A0A8T3CS63_9TELE</name>
<protein>
    <recommendedName>
        <fullName evidence="5">Ig-like domain-containing protein</fullName>
    </recommendedName>
</protein>
<dbReference type="PROSITE" id="PS50835">
    <property type="entry name" value="IG_LIKE"/>
    <property type="match status" value="1"/>
</dbReference>
<keyword evidence="3" id="KW-0472">Membrane</keyword>
<feature type="compositionally biased region" description="Pro residues" evidence="2">
    <location>
        <begin position="341"/>
        <end position="351"/>
    </location>
</feature>
<evidence type="ECO:0000256" key="1">
    <source>
        <dbReference type="ARBA" id="ARBA00023157"/>
    </source>
</evidence>
<evidence type="ECO:0000256" key="2">
    <source>
        <dbReference type="SAM" id="MobiDB-lite"/>
    </source>
</evidence>
<organism evidence="6 7">
    <name type="scientific">Albula goreensis</name>
    <dbReference type="NCBI Taxonomy" id="1534307"/>
    <lineage>
        <taxon>Eukaryota</taxon>
        <taxon>Metazoa</taxon>
        <taxon>Chordata</taxon>
        <taxon>Craniata</taxon>
        <taxon>Vertebrata</taxon>
        <taxon>Euteleostomi</taxon>
        <taxon>Actinopterygii</taxon>
        <taxon>Neopterygii</taxon>
        <taxon>Teleostei</taxon>
        <taxon>Albuliformes</taxon>
        <taxon>Albulidae</taxon>
        <taxon>Albula</taxon>
    </lineage>
</organism>
<evidence type="ECO:0000259" key="5">
    <source>
        <dbReference type="PROSITE" id="PS50835"/>
    </source>
</evidence>
<keyword evidence="7" id="KW-1185">Reference proteome</keyword>
<reference evidence="6" key="1">
    <citation type="submission" date="2021-01" db="EMBL/GenBank/DDBJ databases">
        <authorList>
            <person name="Zahm M."/>
            <person name="Roques C."/>
            <person name="Cabau C."/>
            <person name="Klopp C."/>
            <person name="Donnadieu C."/>
            <person name="Jouanno E."/>
            <person name="Lampietro C."/>
            <person name="Louis A."/>
            <person name="Herpin A."/>
            <person name="Echchiki A."/>
            <person name="Berthelot C."/>
            <person name="Parey E."/>
            <person name="Roest-Crollius H."/>
            <person name="Braasch I."/>
            <person name="Postlethwait J."/>
            <person name="Bobe J."/>
            <person name="Montfort J."/>
            <person name="Bouchez O."/>
            <person name="Begum T."/>
            <person name="Mejri S."/>
            <person name="Adams A."/>
            <person name="Chen W.-J."/>
            <person name="Guiguen Y."/>
        </authorList>
    </citation>
    <scope>NUCLEOTIDE SEQUENCE</scope>
    <source>
        <tissue evidence="6">Blood</tissue>
    </source>
</reference>
<feature type="chain" id="PRO_5035811136" description="Ig-like domain-containing protein" evidence="4">
    <location>
        <begin position="33"/>
        <end position="450"/>
    </location>
</feature>
<gene>
    <name evidence="6" type="ORF">AGOR_G00199550</name>
</gene>
<evidence type="ECO:0000313" key="7">
    <source>
        <dbReference type="Proteomes" id="UP000829720"/>
    </source>
</evidence>
<keyword evidence="1" id="KW-1015">Disulfide bond</keyword>
<dbReference type="InterPro" id="IPR013783">
    <property type="entry name" value="Ig-like_fold"/>
</dbReference>
<dbReference type="InterPro" id="IPR007110">
    <property type="entry name" value="Ig-like_dom"/>
</dbReference>